<proteinExistence type="predicted"/>
<accession>A0A329S3Q0</accession>
<reference evidence="1 2" key="1">
    <citation type="submission" date="2018-01" db="EMBL/GenBank/DDBJ databases">
        <title>Draft genome of the strawberry crown rot pathogen Phytophthora cactorum.</title>
        <authorList>
            <person name="Armitage A.D."/>
            <person name="Lysoe E."/>
            <person name="Nellist C.F."/>
            <person name="Harrison R.J."/>
            <person name="Brurberg M.B."/>
        </authorList>
    </citation>
    <scope>NUCLEOTIDE SEQUENCE [LARGE SCALE GENOMIC DNA]</scope>
    <source>
        <strain evidence="1 2">10300</strain>
    </source>
</reference>
<protein>
    <submittedName>
        <fullName evidence="1">Uncharacterized protein</fullName>
    </submittedName>
</protein>
<dbReference type="OrthoDB" id="10410041at2759"/>
<dbReference type="EMBL" id="MJFZ01000316">
    <property type="protein sequence ID" value="RAW31584.1"/>
    <property type="molecule type" value="Genomic_DNA"/>
</dbReference>
<dbReference type="Proteomes" id="UP000251314">
    <property type="component" value="Unassembled WGS sequence"/>
</dbReference>
<evidence type="ECO:0000313" key="1">
    <source>
        <dbReference type="EMBL" id="RAW31584.1"/>
    </source>
</evidence>
<dbReference type="PANTHER" id="PTHR40866">
    <property type="entry name" value="BED-TYPE DOMAIN-CONTAINING PROTEIN"/>
    <property type="match status" value="1"/>
</dbReference>
<dbReference type="PANTHER" id="PTHR40866:SF1">
    <property type="entry name" value="BED-TYPE DOMAIN-CONTAINING PROTEIN"/>
    <property type="match status" value="1"/>
</dbReference>
<evidence type="ECO:0000313" key="2">
    <source>
        <dbReference type="Proteomes" id="UP000251314"/>
    </source>
</evidence>
<keyword evidence="2" id="KW-1185">Reference proteome</keyword>
<gene>
    <name evidence="1" type="ORF">PC110_g12068</name>
</gene>
<dbReference type="VEuPathDB" id="FungiDB:PC110_g12068"/>
<sequence length="178" mass="20017">MPLSEVDHPTTRSMFRLKPISSKTLKKYLAATTRAVKKEIAKAIPPIFYVMYDGWTCFSEHYVALYIVFWKDGQLLYILLAVAPLADGNPPWRPIGRLHVSPFQPGNQKLLAVYEDLVGAVNALMVTLRTIKNRAELRRHTSLTSLGANATRWSSAFMRLERSCVSATRSSASMRSTT</sequence>
<name>A0A329S3Q0_9STRA</name>
<dbReference type="AlphaFoldDB" id="A0A329S3Q0"/>
<organism evidence="1 2">
    <name type="scientific">Phytophthora cactorum</name>
    <dbReference type="NCBI Taxonomy" id="29920"/>
    <lineage>
        <taxon>Eukaryota</taxon>
        <taxon>Sar</taxon>
        <taxon>Stramenopiles</taxon>
        <taxon>Oomycota</taxon>
        <taxon>Peronosporomycetes</taxon>
        <taxon>Peronosporales</taxon>
        <taxon>Peronosporaceae</taxon>
        <taxon>Phytophthora</taxon>
    </lineage>
</organism>
<comment type="caution">
    <text evidence="1">The sequence shown here is derived from an EMBL/GenBank/DDBJ whole genome shotgun (WGS) entry which is preliminary data.</text>
</comment>